<proteinExistence type="inferred from homology"/>
<dbReference type="PRINTS" id="PR00080">
    <property type="entry name" value="SDRFAMILY"/>
</dbReference>
<comment type="similarity">
    <text evidence="1">Belongs to the short-chain dehydrogenases/reductases (SDR) family.</text>
</comment>
<dbReference type="Pfam" id="PF13561">
    <property type="entry name" value="adh_short_C2"/>
    <property type="match status" value="1"/>
</dbReference>
<dbReference type="PRINTS" id="PR00081">
    <property type="entry name" value="GDHRDH"/>
</dbReference>
<dbReference type="Gene3D" id="3.40.50.720">
    <property type="entry name" value="NAD(P)-binding Rossmann-like Domain"/>
    <property type="match status" value="1"/>
</dbReference>
<dbReference type="FunFam" id="3.40.50.720:FF:000084">
    <property type="entry name" value="Short-chain dehydrogenase reductase"/>
    <property type="match status" value="1"/>
</dbReference>
<keyword evidence="4" id="KW-1185">Reference proteome</keyword>
<dbReference type="PANTHER" id="PTHR42879">
    <property type="entry name" value="3-OXOACYL-(ACYL-CARRIER-PROTEIN) REDUCTASE"/>
    <property type="match status" value="1"/>
</dbReference>
<name>A0A9Y2IQB9_9PSEU</name>
<dbReference type="Proteomes" id="UP001236014">
    <property type="component" value="Chromosome"/>
</dbReference>
<dbReference type="KEGG" id="acab:QRX50_21930"/>
<dbReference type="InterPro" id="IPR036291">
    <property type="entry name" value="NAD(P)-bd_dom_sf"/>
</dbReference>
<accession>A0A9Y2IQB9</accession>
<sequence>MNIDLSGRTALVTGSTAGIGEAAAAALAAAGADVVVNGRDADRVDEVAKRLGVRGIAADVGTAEGVAEIVEQLPDVDVLVNNAGVFSPIPVFEISDAEWLRIYQVNVLSGVRLTRHYAPRMVNRGWGRVIFVSSESAVQPPTEMVHYGMTKTAQLALSRGMAQEVAGTGVTVNSVLPGPTLTEGVREFVRSLYPDLDFAEAERRFMAQDRPTSLLGRLIRPEEVANLITYVASDQAAATTGGALRVDGGVASAIIP</sequence>
<dbReference type="SUPFAM" id="SSF51735">
    <property type="entry name" value="NAD(P)-binding Rossmann-fold domains"/>
    <property type="match status" value="1"/>
</dbReference>
<dbReference type="InterPro" id="IPR002347">
    <property type="entry name" value="SDR_fam"/>
</dbReference>
<dbReference type="InterPro" id="IPR050259">
    <property type="entry name" value="SDR"/>
</dbReference>
<gene>
    <name evidence="3" type="ORF">QRX50_21930</name>
</gene>
<dbReference type="EC" id="1.-.-.-" evidence="3"/>
<dbReference type="EMBL" id="CP127294">
    <property type="protein sequence ID" value="WIX83226.1"/>
    <property type="molecule type" value="Genomic_DNA"/>
</dbReference>
<dbReference type="CDD" id="cd05233">
    <property type="entry name" value="SDR_c"/>
    <property type="match status" value="1"/>
</dbReference>
<evidence type="ECO:0000256" key="1">
    <source>
        <dbReference type="ARBA" id="ARBA00006484"/>
    </source>
</evidence>
<dbReference type="GO" id="GO:0016491">
    <property type="term" value="F:oxidoreductase activity"/>
    <property type="evidence" value="ECO:0007669"/>
    <property type="project" value="UniProtKB-KW"/>
</dbReference>
<evidence type="ECO:0000256" key="2">
    <source>
        <dbReference type="ARBA" id="ARBA00023002"/>
    </source>
</evidence>
<dbReference type="RefSeq" id="WP_285973780.1">
    <property type="nucleotide sequence ID" value="NZ_CP127294.1"/>
</dbReference>
<keyword evidence="2 3" id="KW-0560">Oxidoreductase</keyword>
<evidence type="ECO:0000313" key="3">
    <source>
        <dbReference type="EMBL" id="WIX83226.1"/>
    </source>
</evidence>
<protein>
    <submittedName>
        <fullName evidence="3">SDR family oxidoreductase</fullName>
        <ecNumber evidence="3">1.-.-.-</ecNumber>
    </submittedName>
</protein>
<dbReference type="AlphaFoldDB" id="A0A9Y2IQB9"/>
<reference evidence="3 4" key="1">
    <citation type="submission" date="2023-06" db="EMBL/GenBank/DDBJ databases">
        <authorList>
            <person name="Oyuntsetseg B."/>
            <person name="Kim S.B."/>
        </authorList>
    </citation>
    <scope>NUCLEOTIDE SEQUENCE [LARGE SCALE GENOMIC DNA]</scope>
    <source>
        <strain evidence="3 4">2-15</strain>
    </source>
</reference>
<organism evidence="3 4">
    <name type="scientific">Amycolatopsis carbonis</name>
    <dbReference type="NCBI Taxonomy" id="715471"/>
    <lineage>
        <taxon>Bacteria</taxon>
        <taxon>Bacillati</taxon>
        <taxon>Actinomycetota</taxon>
        <taxon>Actinomycetes</taxon>
        <taxon>Pseudonocardiales</taxon>
        <taxon>Pseudonocardiaceae</taxon>
        <taxon>Amycolatopsis</taxon>
    </lineage>
</organism>
<evidence type="ECO:0000313" key="4">
    <source>
        <dbReference type="Proteomes" id="UP001236014"/>
    </source>
</evidence>